<evidence type="ECO:0000256" key="1">
    <source>
        <dbReference type="SAM" id="SignalP"/>
    </source>
</evidence>
<evidence type="ECO:0000313" key="3">
    <source>
        <dbReference type="Proteomes" id="UP000606921"/>
    </source>
</evidence>
<dbReference type="RefSeq" id="WP_142592601.1">
    <property type="nucleotide sequence ID" value="NZ_CABFWF030000011.1"/>
</dbReference>
<organism evidence="2 3">
    <name type="scientific">Pseudorhizobium endolithicum</name>
    <dbReference type="NCBI Taxonomy" id="1191678"/>
    <lineage>
        <taxon>Bacteria</taxon>
        <taxon>Pseudomonadati</taxon>
        <taxon>Pseudomonadota</taxon>
        <taxon>Alphaproteobacteria</taxon>
        <taxon>Hyphomicrobiales</taxon>
        <taxon>Rhizobiaceae</taxon>
        <taxon>Rhizobium/Agrobacterium group</taxon>
        <taxon>Pseudorhizobium</taxon>
    </lineage>
</organism>
<accession>A0ABN7JLR4</accession>
<keyword evidence="1" id="KW-0732">Signal</keyword>
<dbReference type="EMBL" id="CABFWF030000011">
    <property type="protein sequence ID" value="CAD7037323.1"/>
    <property type="molecule type" value="Genomic_DNA"/>
</dbReference>
<reference evidence="2 3" key="1">
    <citation type="submission" date="2020-11" db="EMBL/GenBank/DDBJ databases">
        <authorList>
            <person name="Lassalle F."/>
        </authorList>
    </citation>
    <scope>NUCLEOTIDE SEQUENCE [LARGE SCALE GENOMIC DNA]</scope>
    <source>
        <strain evidence="2 3">JC140</strain>
    </source>
</reference>
<feature type="chain" id="PRO_5045122970" evidence="1">
    <location>
        <begin position="20"/>
        <end position="136"/>
    </location>
</feature>
<name>A0ABN7JLR4_9HYPH</name>
<gene>
    <name evidence="2" type="ORF">REJC140_03647</name>
</gene>
<feature type="signal peptide" evidence="1">
    <location>
        <begin position="1"/>
        <end position="19"/>
    </location>
</feature>
<sequence>MKRLLPIGVLLLTPASSLAQEAPDARFALERTESGFVRLDRETGAVSLCRDQDGTLTCRMAADERAAYERELELLAGRVTALERRLEAMPQPESLPGEAEIEQGLSIMERFMRRFMEIIEEFSSERGNSEPAPQKT</sequence>
<dbReference type="Proteomes" id="UP000606921">
    <property type="component" value="Unassembled WGS sequence"/>
</dbReference>
<proteinExistence type="predicted"/>
<protein>
    <submittedName>
        <fullName evidence="2">Uncharacterized protein</fullName>
    </submittedName>
</protein>
<comment type="caution">
    <text evidence="2">The sequence shown here is derived from an EMBL/GenBank/DDBJ whole genome shotgun (WGS) entry which is preliminary data.</text>
</comment>
<evidence type="ECO:0000313" key="2">
    <source>
        <dbReference type="EMBL" id="CAD7037323.1"/>
    </source>
</evidence>
<keyword evidence="3" id="KW-1185">Reference proteome</keyword>